<gene>
    <name evidence="1" type="ORF">P5673_027911</name>
</gene>
<reference evidence="1" key="2">
    <citation type="journal article" date="2023" name="Science">
        <title>Genomic signatures of disease resistance in endangered staghorn corals.</title>
        <authorList>
            <person name="Vollmer S.V."/>
            <person name="Selwyn J.D."/>
            <person name="Despard B.A."/>
            <person name="Roesel C.L."/>
        </authorList>
    </citation>
    <scope>NUCLEOTIDE SEQUENCE</scope>
    <source>
        <strain evidence="1">K2</strain>
    </source>
</reference>
<dbReference type="InterPro" id="IPR004981">
    <property type="entry name" value="Trp_2_3_dOase"/>
</dbReference>
<name>A0AAD9UVL3_ACRCE</name>
<dbReference type="PANTHER" id="PTHR10138">
    <property type="entry name" value="TRYPTOPHAN 2,3-DIOXYGENASE"/>
    <property type="match status" value="1"/>
</dbReference>
<dbReference type="Gene3D" id="1.20.58.480">
    <property type="match status" value="1"/>
</dbReference>
<dbReference type="Proteomes" id="UP001249851">
    <property type="component" value="Unassembled WGS sequence"/>
</dbReference>
<organism evidence="1 2">
    <name type="scientific">Acropora cervicornis</name>
    <name type="common">Staghorn coral</name>
    <dbReference type="NCBI Taxonomy" id="6130"/>
    <lineage>
        <taxon>Eukaryota</taxon>
        <taxon>Metazoa</taxon>
        <taxon>Cnidaria</taxon>
        <taxon>Anthozoa</taxon>
        <taxon>Hexacorallia</taxon>
        <taxon>Scleractinia</taxon>
        <taxon>Astrocoeniina</taxon>
        <taxon>Acroporidae</taxon>
        <taxon>Acropora</taxon>
    </lineage>
</organism>
<dbReference type="GO" id="GO:0019441">
    <property type="term" value="P:L-tryptophan catabolic process to kynurenine"/>
    <property type="evidence" value="ECO:0007669"/>
    <property type="project" value="InterPro"/>
</dbReference>
<dbReference type="InterPro" id="IPR037217">
    <property type="entry name" value="Trp/Indoleamine_2_3_dOase-like"/>
</dbReference>
<evidence type="ECO:0000313" key="1">
    <source>
        <dbReference type="EMBL" id="KAK2551312.1"/>
    </source>
</evidence>
<reference evidence="1" key="1">
    <citation type="journal article" date="2023" name="G3 (Bethesda)">
        <title>Whole genome assembly and annotation of the endangered Caribbean coral Acropora cervicornis.</title>
        <authorList>
            <person name="Selwyn J.D."/>
            <person name="Vollmer S.V."/>
        </authorList>
    </citation>
    <scope>NUCLEOTIDE SEQUENCE</scope>
    <source>
        <strain evidence="1">K2</strain>
    </source>
</reference>
<comment type="caution">
    <text evidence="1">The sequence shown here is derived from an EMBL/GenBank/DDBJ whole genome shotgun (WGS) entry which is preliminary data.</text>
</comment>
<dbReference type="EMBL" id="JARQWQ010000099">
    <property type="protein sequence ID" value="KAK2551312.1"/>
    <property type="molecule type" value="Genomic_DNA"/>
</dbReference>
<dbReference type="AlphaFoldDB" id="A0AAD9UVL3"/>
<dbReference type="SUPFAM" id="SSF140959">
    <property type="entry name" value="Indolic compounds 2,3-dioxygenase-like"/>
    <property type="match status" value="1"/>
</dbReference>
<dbReference type="Pfam" id="PF03301">
    <property type="entry name" value="Trp_dioxygenase"/>
    <property type="match status" value="1"/>
</dbReference>
<proteinExistence type="predicted"/>
<accession>A0AAD9UVL3</accession>
<dbReference type="PANTHER" id="PTHR10138:SF0">
    <property type="entry name" value="TRYPTOPHAN 2,3-DIOXYGENASE"/>
    <property type="match status" value="1"/>
</dbReference>
<dbReference type="GO" id="GO:0004833">
    <property type="term" value="F:L-tryptophan 2,3-dioxygenase activity"/>
    <property type="evidence" value="ECO:0007669"/>
    <property type="project" value="InterPro"/>
</dbReference>
<dbReference type="GO" id="GO:0020037">
    <property type="term" value="F:heme binding"/>
    <property type="evidence" value="ECO:0007669"/>
    <property type="project" value="InterPro"/>
</dbReference>
<dbReference type="GO" id="GO:0046872">
    <property type="term" value="F:metal ion binding"/>
    <property type="evidence" value="ECO:0007669"/>
    <property type="project" value="InterPro"/>
</dbReference>
<keyword evidence="2" id="KW-1185">Reference proteome</keyword>
<sequence length="400" mass="46145">MATNIHQHTSRCTSTNENINAMSVHLYNYSKSTLDIIFVVAAYELWFKQILHELDSIRQMFTIDQLGVDERKVLLLVSRLNRIVQIQKLLRDQIMILETMTPLDFMEFRDYLAPSSGFQSLQFRLIENKLGINKVHRVRYNFQDYSKVFDSQDRKQIEESEATPSLLVLVQEWLERTPGLEENGFNFWGKYRKSVEVMLDIARAEAENEVDEEVRATLLKDVQKQEASIGNKVLPKASSTGDRRFSYKAMQGAIMIYFYRDEPRFSQPFQILQLLMDIDSLLIKWRYNHVMMVQRMIGSKLGTGGTSGYQYLRSTVSDRYKVFVDLFNLSNFLIPRDFIPPLSSSMKMRLRTSLVNGRLYESDSALCSDSSEDDQVPAVTSALNNVAIGTRSTTAGDFCD</sequence>
<protein>
    <submittedName>
        <fullName evidence="1">Tryptophan 2</fullName>
    </submittedName>
</protein>
<dbReference type="GO" id="GO:0019442">
    <property type="term" value="P:L-tryptophan catabolic process to acetyl-CoA"/>
    <property type="evidence" value="ECO:0007669"/>
    <property type="project" value="TreeGrafter"/>
</dbReference>
<evidence type="ECO:0000313" key="2">
    <source>
        <dbReference type="Proteomes" id="UP001249851"/>
    </source>
</evidence>
<dbReference type="Gene3D" id="1.10.287.3810">
    <property type="match status" value="1"/>
</dbReference>